<evidence type="ECO:0000313" key="16">
    <source>
        <dbReference type="Proteomes" id="UP000182444"/>
    </source>
</evidence>
<feature type="compositionally biased region" description="Acidic residues" evidence="12">
    <location>
        <begin position="497"/>
        <end position="506"/>
    </location>
</feature>
<dbReference type="GO" id="GO:0000166">
    <property type="term" value="F:nucleotide binding"/>
    <property type="evidence" value="ECO:0007669"/>
    <property type="project" value="UniProtKB-KW"/>
</dbReference>
<evidence type="ECO:0000256" key="1">
    <source>
        <dbReference type="ARBA" id="ARBA00004606"/>
    </source>
</evidence>
<evidence type="ECO:0000256" key="7">
    <source>
        <dbReference type="ARBA" id="ARBA00022692"/>
    </source>
</evidence>
<dbReference type="GO" id="GO:0016263">
    <property type="term" value="F:glycoprotein-N-acetylgalactosamine 3-beta-galactosyltransferase activity"/>
    <property type="evidence" value="ECO:0007669"/>
    <property type="project" value="UniProtKB-EC"/>
</dbReference>
<feature type="region of interest" description="Disordered" evidence="12">
    <location>
        <begin position="45"/>
        <end position="94"/>
    </location>
</feature>
<evidence type="ECO:0000256" key="4">
    <source>
        <dbReference type="ARBA" id="ARBA00012557"/>
    </source>
</evidence>
<evidence type="ECO:0000259" key="13">
    <source>
        <dbReference type="Pfam" id="PF02434"/>
    </source>
</evidence>
<dbReference type="Gene3D" id="3.90.550.50">
    <property type="match status" value="1"/>
</dbReference>
<feature type="compositionally biased region" description="Basic and acidic residues" evidence="12">
    <location>
        <begin position="479"/>
        <end position="488"/>
    </location>
</feature>
<evidence type="ECO:0000313" key="15">
    <source>
        <dbReference type="EMBL" id="RDW27642.1"/>
    </source>
</evidence>
<evidence type="ECO:0000256" key="5">
    <source>
        <dbReference type="ARBA" id="ARBA00022676"/>
    </source>
</evidence>
<evidence type="ECO:0000256" key="10">
    <source>
        <dbReference type="ARBA" id="ARBA00022989"/>
    </source>
</evidence>
<evidence type="ECO:0000256" key="11">
    <source>
        <dbReference type="ARBA" id="ARBA00023136"/>
    </source>
</evidence>
<dbReference type="VEuPathDB" id="FungiDB:YALI0_F23485g"/>
<protein>
    <recommendedName>
        <fullName evidence="4">N-acetylgalactosaminide beta-1,3-galactosyltransferase</fullName>
        <ecNumber evidence="4">2.4.1.122</ecNumber>
    </recommendedName>
</protein>
<gene>
    <name evidence="15" type="ORF">B0I71DRAFT_16513</name>
    <name evidence="14" type="ORF">YALI1_F30789g</name>
</gene>
<reference evidence="14 16" key="1">
    <citation type="journal article" date="2016" name="PLoS ONE">
        <title>Sequence Assembly of Yarrowia lipolytica Strain W29/CLIB89 Shows Transposable Element Diversity.</title>
        <authorList>
            <person name="Magnan C."/>
            <person name="Yu J."/>
            <person name="Chang I."/>
            <person name="Jahn E."/>
            <person name="Kanomata Y."/>
            <person name="Wu J."/>
            <person name="Zeller M."/>
            <person name="Oakes M."/>
            <person name="Baldi P."/>
            <person name="Sandmeyer S."/>
        </authorList>
    </citation>
    <scope>NUCLEOTIDE SEQUENCE [LARGE SCALE GENOMIC DNA]</scope>
    <source>
        <strain evidence="14">CLIB89</strain>
        <strain evidence="16">CLIB89(W29)</strain>
    </source>
</reference>
<dbReference type="GeneID" id="2908763"/>
<evidence type="ECO:0000256" key="12">
    <source>
        <dbReference type="SAM" id="MobiDB-lite"/>
    </source>
</evidence>
<evidence type="ECO:0000256" key="9">
    <source>
        <dbReference type="ARBA" id="ARBA00022968"/>
    </source>
</evidence>
<keyword evidence="11" id="KW-0472">Membrane</keyword>
<keyword evidence="9" id="KW-0735">Signal-anchor</keyword>
<feature type="region of interest" description="Disordered" evidence="12">
    <location>
        <begin position="466"/>
        <end position="519"/>
    </location>
</feature>
<comment type="similarity">
    <text evidence="3">Belongs to the glycosyltransferase 31 family. Beta3-Gal-T subfamily.</text>
</comment>
<dbReference type="OrthoDB" id="414175at2759"/>
<dbReference type="EMBL" id="KZ858960">
    <property type="protein sequence ID" value="RDW27642.1"/>
    <property type="molecule type" value="Genomic_DNA"/>
</dbReference>
<keyword evidence="5" id="KW-0328">Glycosyltransferase</keyword>
<evidence type="ECO:0000313" key="17">
    <source>
        <dbReference type="Proteomes" id="UP000256601"/>
    </source>
</evidence>
<evidence type="ECO:0000256" key="6">
    <source>
        <dbReference type="ARBA" id="ARBA00022679"/>
    </source>
</evidence>
<reference evidence="15 17" key="2">
    <citation type="submission" date="2018-07" db="EMBL/GenBank/DDBJ databases">
        <title>Draft Genome Assemblies for Five Robust Yarrowia lipolytica Strains Exhibiting High Lipid Production and Pentose Sugar Utilization and Sugar Alcohol Secretion from Undetoxified Lignocellulosic Biomass Hydrolysates.</title>
        <authorList>
            <consortium name="DOE Joint Genome Institute"/>
            <person name="Walker C."/>
            <person name="Ryu S."/>
            <person name="Na H."/>
            <person name="Zane M."/>
            <person name="LaButti K."/>
            <person name="Lipzen A."/>
            <person name="Haridas S."/>
            <person name="Barry K."/>
            <person name="Grigoriev I.V."/>
            <person name="Quarterman J."/>
            <person name="Slininger P."/>
            <person name="Dien B."/>
            <person name="Trinh C.T."/>
        </authorList>
    </citation>
    <scope>NUCLEOTIDE SEQUENCE [LARGE SCALE GENOMIC DNA]</scope>
    <source>
        <strain evidence="15 17">YB392</strain>
    </source>
</reference>
<organism evidence="14 16">
    <name type="scientific">Yarrowia lipolytica</name>
    <name type="common">Candida lipolytica</name>
    <dbReference type="NCBI Taxonomy" id="4952"/>
    <lineage>
        <taxon>Eukaryota</taxon>
        <taxon>Fungi</taxon>
        <taxon>Dikarya</taxon>
        <taxon>Ascomycota</taxon>
        <taxon>Saccharomycotina</taxon>
        <taxon>Dipodascomycetes</taxon>
        <taxon>Dipodascales</taxon>
        <taxon>Dipodascales incertae sedis</taxon>
        <taxon>Yarrowia</taxon>
    </lineage>
</organism>
<sequence>MVRLQRRLATLGIAILGLTVISISIYSLYGDSNRVLEFAGAHTDWNSHSSAPVDSDPRPKDDAPAPIELTAETKPDTEKQSAGQRPKSPTAPAGVAFEMHPDAFHAGADANRHMGHDVWRPHGYVPSYPLGGVHRAPGIDPLQVGNAGEFMQQKLVADFAEGSDRLFLMLKTGATTFWKRMPIHAYTTLTRVPHFAIYSDHPDTIAGYEVIDILANTSQEYMDSQDFRLYRQQQKLRELHNQVDFGTMKLDGGWELDKYKNIPMLQHAWNTDSTKDWYVFIDDDTYVFFDTMLAWLKELDPKEPLYMGSPTSVKGVTFAHGGSGVVLSHGAMKAMFEDAEIADGFDTLQHEYEEHTASVCCGDYMVAKVLLDKAKVKLSMTSASKYPYIARKIQGEPITTLKFFQDNWCQPITTFHHLTNRDIELMWQYERSKGPEFRKHITYQDLYHDFVKPYISDDVREDWTIEREDTDGDGQESSLAKEKEDWKNKHTKKKSDDDEEDKEPEQEIPPFEPLKDSPRQSIDKCKAWCQSKDWCYQFVYTGKDGDENSVCKIKKYLSLGYPVTKGKKKRVGWNIEHIRMHLRWSTDCDELAGLEEADAKGLDPDEGWWKSRFQADREAERLRQQAEEQGAQAPEGENEDLKMKEAEKQEEVKDEKKEEEKQKEEKKKEEKKDEKKGDEKKE</sequence>
<dbReference type="AlphaFoldDB" id="A0A1H6PTU0"/>
<keyword evidence="6" id="KW-0808">Transferase</keyword>
<comment type="subcellular location">
    <subcellularLocation>
        <location evidence="1">Membrane</location>
        <topology evidence="1">Single-pass type II membrane protein</topology>
    </subcellularLocation>
</comment>
<dbReference type="KEGG" id="yli:2908763"/>
<dbReference type="PANTHER" id="PTHR23033">
    <property type="entry name" value="BETA1,3-GALACTOSYLTRANSFERASE"/>
    <property type="match status" value="1"/>
</dbReference>
<feature type="compositionally biased region" description="Basic and acidic residues" evidence="12">
    <location>
        <begin position="613"/>
        <end position="626"/>
    </location>
</feature>
<dbReference type="EMBL" id="CP017558">
    <property type="protein sequence ID" value="AOW07608.1"/>
    <property type="molecule type" value="Genomic_DNA"/>
</dbReference>
<evidence type="ECO:0000256" key="2">
    <source>
        <dbReference type="ARBA" id="ARBA00004922"/>
    </source>
</evidence>
<feature type="domain" description="Fringe-like glycosyltransferase" evidence="13">
    <location>
        <begin position="271"/>
        <end position="335"/>
    </location>
</feature>
<dbReference type="Proteomes" id="UP000256601">
    <property type="component" value="Unassembled WGS sequence"/>
</dbReference>
<name>A0A1H6PTU0_YARLL</name>
<keyword evidence="10" id="KW-1133">Transmembrane helix</keyword>
<evidence type="ECO:0000256" key="3">
    <source>
        <dbReference type="ARBA" id="ARBA00006462"/>
    </source>
</evidence>
<feature type="region of interest" description="Disordered" evidence="12">
    <location>
        <begin position="613"/>
        <end position="682"/>
    </location>
</feature>
<evidence type="ECO:0000313" key="14">
    <source>
        <dbReference type="EMBL" id="AOW07608.1"/>
    </source>
</evidence>
<dbReference type="eggNOG" id="KOG2246">
    <property type="taxonomic scope" value="Eukaryota"/>
</dbReference>
<evidence type="ECO:0000256" key="8">
    <source>
        <dbReference type="ARBA" id="ARBA00022741"/>
    </source>
</evidence>
<dbReference type="Pfam" id="PF02434">
    <property type="entry name" value="Fringe"/>
    <property type="match status" value="1"/>
</dbReference>
<dbReference type="GO" id="GO:0016020">
    <property type="term" value="C:membrane"/>
    <property type="evidence" value="ECO:0007669"/>
    <property type="project" value="UniProtKB-SubCell"/>
</dbReference>
<dbReference type="VEuPathDB" id="FungiDB:YALI1_F30789g"/>
<dbReference type="EC" id="2.4.1.122" evidence="4"/>
<dbReference type="InterPro" id="IPR026050">
    <property type="entry name" value="C1GALT1/C1GALT1_chp1"/>
</dbReference>
<keyword evidence="8" id="KW-0547">Nucleotide-binding</keyword>
<accession>A0A1H6PTU0</accession>
<comment type="pathway">
    <text evidence="2">Protein modification; protein glycosylation.</text>
</comment>
<proteinExistence type="inferred from homology"/>
<dbReference type="OMA" id="ISAIWRY"/>
<keyword evidence="7" id="KW-0812">Transmembrane</keyword>
<feature type="compositionally biased region" description="Basic and acidic residues" evidence="12">
    <location>
        <begin position="639"/>
        <end position="682"/>
    </location>
</feature>
<dbReference type="PANTHER" id="PTHR23033:SF47">
    <property type="entry name" value="APPLE DOMAIN-CONTAINING PROTEIN-RELATED"/>
    <property type="match status" value="1"/>
</dbReference>
<dbReference type="InterPro" id="IPR003378">
    <property type="entry name" value="Fringe-like_glycosylTrfase"/>
</dbReference>
<dbReference type="Proteomes" id="UP000182444">
    <property type="component" value="Chromosome 1F"/>
</dbReference>
<dbReference type="RefSeq" id="XP_505790.1">
    <property type="nucleotide sequence ID" value="XM_505790.1"/>
</dbReference>